<dbReference type="KEGG" id="crq:GCK72_006163"/>
<dbReference type="Proteomes" id="UP000483820">
    <property type="component" value="Chromosome II"/>
</dbReference>
<dbReference type="GeneID" id="9815466"/>
<evidence type="ECO:0000313" key="3">
    <source>
        <dbReference type="Proteomes" id="UP000483820"/>
    </source>
</evidence>
<gene>
    <name evidence="2" type="ORF">GCK72_006163</name>
</gene>
<reference evidence="2 3" key="1">
    <citation type="submission" date="2019-12" db="EMBL/GenBank/DDBJ databases">
        <title>Chromosome-level assembly of the Caenorhabditis remanei genome.</title>
        <authorList>
            <person name="Teterina A.A."/>
            <person name="Willis J.H."/>
            <person name="Phillips P.C."/>
        </authorList>
    </citation>
    <scope>NUCLEOTIDE SEQUENCE [LARGE SCALE GENOMIC DNA]</scope>
    <source>
        <strain evidence="2 3">PX506</strain>
        <tissue evidence="2">Whole organism</tissue>
    </source>
</reference>
<proteinExistence type="predicted"/>
<dbReference type="RefSeq" id="XP_003113534.2">
    <property type="nucleotide sequence ID" value="XM_003113486.2"/>
</dbReference>
<name>A0A6A5HHM0_CAERE</name>
<dbReference type="PANTHER" id="PTHR33893:SF15">
    <property type="entry name" value="INSULIN RELATED"/>
    <property type="match status" value="1"/>
</dbReference>
<dbReference type="CTD" id="9815466"/>
<protein>
    <submittedName>
        <fullName evidence="2">Uncharacterized protein</fullName>
    </submittedName>
</protein>
<feature type="chain" id="PRO_5025540657" evidence="1">
    <location>
        <begin position="19"/>
        <end position="114"/>
    </location>
</feature>
<evidence type="ECO:0000256" key="1">
    <source>
        <dbReference type="SAM" id="SignalP"/>
    </source>
</evidence>
<dbReference type="PANTHER" id="PTHR33893">
    <property type="entry name" value="INSULIN RELATED-RELATED-RELATED"/>
    <property type="match status" value="1"/>
</dbReference>
<organism evidence="2 3">
    <name type="scientific">Caenorhabditis remanei</name>
    <name type="common">Caenorhabditis vulgaris</name>
    <dbReference type="NCBI Taxonomy" id="31234"/>
    <lineage>
        <taxon>Eukaryota</taxon>
        <taxon>Metazoa</taxon>
        <taxon>Ecdysozoa</taxon>
        <taxon>Nematoda</taxon>
        <taxon>Chromadorea</taxon>
        <taxon>Rhabditida</taxon>
        <taxon>Rhabditina</taxon>
        <taxon>Rhabditomorpha</taxon>
        <taxon>Rhabditoidea</taxon>
        <taxon>Rhabditidae</taxon>
        <taxon>Peloderinae</taxon>
        <taxon>Caenorhabditis</taxon>
    </lineage>
</organism>
<comment type="caution">
    <text evidence="2">The sequence shown here is derived from an EMBL/GenBank/DDBJ whole genome shotgun (WGS) entry which is preliminary data.</text>
</comment>
<dbReference type="AlphaFoldDB" id="A0A6A5HHM0"/>
<dbReference type="InterPro" id="IPR052335">
    <property type="entry name" value="Insulin-like_regulatory"/>
</dbReference>
<keyword evidence="1" id="KW-0732">Signal</keyword>
<accession>A0A6A5HHM0</accession>
<dbReference type="EMBL" id="WUAV01000002">
    <property type="protein sequence ID" value="KAF1766207.1"/>
    <property type="molecule type" value="Genomic_DNA"/>
</dbReference>
<feature type="signal peptide" evidence="1">
    <location>
        <begin position="1"/>
        <end position="18"/>
    </location>
</feature>
<sequence>MAAKLFIVLLFLLLLAAAAHQGKSSDEFEYPTENNDGSLTKEELEDMVAEFMKKRNHQHKRRLIPRHKGSCGAKAVRKIGYMCPKYCSIKDESLLFDLCTTQMEDDEIVKRCCP</sequence>
<evidence type="ECO:0000313" key="2">
    <source>
        <dbReference type="EMBL" id="KAF1766207.1"/>
    </source>
</evidence>